<reference evidence="1" key="1">
    <citation type="submission" date="2014-11" db="EMBL/GenBank/DDBJ databases">
        <authorList>
            <person name="Amaro Gonzalez C."/>
        </authorList>
    </citation>
    <scope>NUCLEOTIDE SEQUENCE</scope>
</reference>
<evidence type="ECO:0000313" key="1">
    <source>
        <dbReference type="EMBL" id="JAH01059.1"/>
    </source>
</evidence>
<organism evidence="1">
    <name type="scientific">Anguilla anguilla</name>
    <name type="common">European freshwater eel</name>
    <name type="synonym">Muraena anguilla</name>
    <dbReference type="NCBI Taxonomy" id="7936"/>
    <lineage>
        <taxon>Eukaryota</taxon>
        <taxon>Metazoa</taxon>
        <taxon>Chordata</taxon>
        <taxon>Craniata</taxon>
        <taxon>Vertebrata</taxon>
        <taxon>Euteleostomi</taxon>
        <taxon>Actinopterygii</taxon>
        <taxon>Neopterygii</taxon>
        <taxon>Teleostei</taxon>
        <taxon>Anguilliformes</taxon>
        <taxon>Anguillidae</taxon>
        <taxon>Anguilla</taxon>
    </lineage>
</organism>
<protein>
    <submittedName>
        <fullName evidence="1">Uncharacterized protein</fullName>
    </submittedName>
</protein>
<name>A0A0E9P976_ANGAN</name>
<dbReference type="EMBL" id="GBXM01107518">
    <property type="protein sequence ID" value="JAH01059.1"/>
    <property type="molecule type" value="Transcribed_RNA"/>
</dbReference>
<dbReference type="EMBL" id="GBXM01073295">
    <property type="protein sequence ID" value="JAH35282.1"/>
    <property type="molecule type" value="Transcribed_RNA"/>
</dbReference>
<reference evidence="1" key="2">
    <citation type="journal article" date="2015" name="Fish Shellfish Immunol.">
        <title>Early steps in the European eel (Anguilla anguilla)-Vibrio vulnificus interaction in the gills: Role of the RtxA13 toxin.</title>
        <authorList>
            <person name="Callol A."/>
            <person name="Pajuelo D."/>
            <person name="Ebbesson L."/>
            <person name="Teles M."/>
            <person name="MacKenzie S."/>
            <person name="Amaro C."/>
        </authorList>
    </citation>
    <scope>NUCLEOTIDE SEQUENCE</scope>
</reference>
<sequence>MTQKLSEDLTC</sequence>
<proteinExistence type="predicted"/>
<accession>A0A0E9P976</accession>